<dbReference type="AlphaFoldDB" id="A0A2W4JQ51"/>
<sequence length="290" mass="31829">MRAMWKGSISFGLVSIPIKLYAATEAKNVSFRQVHAADGGRIQYKRVCTVCGEEVPYSDIAKGYELANGDMVVLDNEDLASLPLASTSGIEVLEFVPLESVDPMYYDRGYYLEPDKGAAKPYVLLRDALHKSGRVAIVKVALRQRETLALLRVWSDVLVLQTMLWPDEVRAADFDFLHEDAPQLRQEEMSMAGMLIESLSEDVFEPDKFHDDYREAVLELIDAKAEGQTVTQPAKETTGEVVDLMAALQASVESAKKGDKKMAAEGAGGTAAKGGKKPAKRGRAKKKETA</sequence>
<keyword evidence="1 3" id="KW-0238">DNA-binding</keyword>
<dbReference type="SMART" id="SM00559">
    <property type="entry name" value="Ku78"/>
    <property type="match status" value="1"/>
</dbReference>
<feature type="domain" description="Ku" evidence="5">
    <location>
        <begin position="52"/>
        <end position="180"/>
    </location>
</feature>
<comment type="similarity">
    <text evidence="3">Belongs to the prokaryotic Ku family.</text>
</comment>
<dbReference type="SUPFAM" id="SSF100939">
    <property type="entry name" value="SPOC domain-like"/>
    <property type="match status" value="1"/>
</dbReference>
<dbReference type="PANTHER" id="PTHR41251">
    <property type="entry name" value="NON-HOMOLOGOUS END JOINING PROTEIN KU"/>
    <property type="match status" value="1"/>
</dbReference>
<reference evidence="6" key="2">
    <citation type="submission" date="2018-05" db="EMBL/GenBank/DDBJ databases">
        <authorList>
            <person name="Moura L."/>
            <person name="Setubal J.C."/>
        </authorList>
    </citation>
    <scope>NUCLEOTIDE SEQUENCE</scope>
    <source>
        <strain evidence="6">ZC4RG45</strain>
    </source>
</reference>
<dbReference type="EMBL" id="QGUI01000037">
    <property type="protein sequence ID" value="PZN01101.1"/>
    <property type="molecule type" value="Genomic_DNA"/>
</dbReference>
<evidence type="ECO:0000313" key="6">
    <source>
        <dbReference type="EMBL" id="MFO7191558.1"/>
    </source>
</evidence>
<gene>
    <name evidence="3" type="primary">ku</name>
    <name evidence="6" type="ORF">DIU77_004890</name>
    <name evidence="7" type="ORF">DIU77_01750</name>
</gene>
<comment type="subunit">
    <text evidence="3">Homodimer. Interacts with LigD.</text>
</comment>
<reference evidence="6" key="4">
    <citation type="submission" date="2023-08" db="EMBL/GenBank/DDBJ databases">
        <authorList>
            <person name="Guima S.E.S."/>
            <person name="Martins L.F."/>
            <person name="Silva A.M."/>
            <person name="Setubal J.C."/>
        </authorList>
    </citation>
    <scope>NUCLEOTIDE SEQUENCE</scope>
    <source>
        <strain evidence="6">ZC4RG45</strain>
    </source>
</reference>
<keyword evidence="3" id="KW-0227">DNA damage</keyword>
<dbReference type="Gene3D" id="2.40.290.10">
    <property type="match status" value="1"/>
</dbReference>
<name>A0A2W4JQ51_9PSEU</name>
<evidence type="ECO:0000259" key="5">
    <source>
        <dbReference type="SMART" id="SM00559"/>
    </source>
</evidence>
<keyword evidence="2 3" id="KW-0233">DNA recombination</keyword>
<dbReference type="CDD" id="cd00789">
    <property type="entry name" value="KU_like"/>
    <property type="match status" value="1"/>
</dbReference>
<evidence type="ECO:0000256" key="2">
    <source>
        <dbReference type="ARBA" id="ARBA00023172"/>
    </source>
</evidence>
<dbReference type="PIRSF" id="PIRSF006493">
    <property type="entry name" value="Prok_Ku"/>
    <property type="match status" value="1"/>
</dbReference>
<accession>A0A2W4JQ51</accession>
<dbReference type="Proteomes" id="UP000249324">
    <property type="component" value="Unassembled WGS sequence"/>
</dbReference>
<evidence type="ECO:0000313" key="7">
    <source>
        <dbReference type="EMBL" id="PZN01101.1"/>
    </source>
</evidence>
<dbReference type="HAMAP" id="MF_01875">
    <property type="entry name" value="Prokaryotic_Ku"/>
    <property type="match status" value="1"/>
</dbReference>
<evidence type="ECO:0000313" key="8">
    <source>
        <dbReference type="Proteomes" id="UP000249324"/>
    </source>
</evidence>
<dbReference type="GO" id="GO:0006310">
    <property type="term" value="P:DNA recombination"/>
    <property type="evidence" value="ECO:0007669"/>
    <property type="project" value="UniProtKB-KW"/>
</dbReference>
<comment type="caution">
    <text evidence="7">The sequence shown here is derived from an EMBL/GenBank/DDBJ whole genome shotgun (WGS) entry which is preliminary data.</text>
</comment>
<feature type="compositionally biased region" description="Basic residues" evidence="4">
    <location>
        <begin position="274"/>
        <end position="290"/>
    </location>
</feature>
<proteinExistence type="inferred from homology"/>
<comment type="function">
    <text evidence="3">With LigD forms a non-homologous end joining (NHEJ) DNA repair enzyme, which repairs dsDNA breaks with reduced fidelity. Binds linear dsDNA with 5'- and 3'- overhangs but not closed circular dsDNA nor ssDNA. Recruits and stimulates the ligase activity of LigD.</text>
</comment>
<dbReference type="InterPro" id="IPR009187">
    <property type="entry name" value="Prok_Ku"/>
</dbReference>
<evidence type="ECO:0000256" key="3">
    <source>
        <dbReference type="HAMAP-Rule" id="MF_01875"/>
    </source>
</evidence>
<dbReference type="PANTHER" id="PTHR41251:SF1">
    <property type="entry name" value="NON-HOMOLOGOUS END JOINING PROTEIN KU"/>
    <property type="match status" value="1"/>
</dbReference>
<reference evidence="7" key="1">
    <citation type="submission" date="2018-05" db="EMBL/GenBank/DDBJ databases">
        <authorList>
            <person name="Lanie J.A."/>
            <person name="Ng W.-L."/>
            <person name="Kazmierczak K.M."/>
            <person name="Andrzejewski T.M."/>
            <person name="Davidsen T.M."/>
            <person name="Wayne K.J."/>
            <person name="Tettelin H."/>
            <person name="Glass J.I."/>
            <person name="Rusch D."/>
            <person name="Podicherti R."/>
            <person name="Tsui H.-C.T."/>
            <person name="Winkler M.E."/>
        </authorList>
    </citation>
    <scope>NUCLEOTIDE SEQUENCE</scope>
    <source>
        <strain evidence="7">ZC4RG45</strain>
    </source>
</reference>
<dbReference type="EMBL" id="QGUI02000036">
    <property type="protein sequence ID" value="MFO7191558.1"/>
    <property type="molecule type" value="Genomic_DNA"/>
</dbReference>
<keyword evidence="3" id="KW-0234">DNA repair</keyword>
<dbReference type="STRING" id="1111738.GCA_000427905_02032"/>
<protein>
    <recommendedName>
        <fullName evidence="3">Non-homologous end joining protein Ku</fullName>
    </recommendedName>
</protein>
<organism evidence="7">
    <name type="scientific">Thermocrispum agreste</name>
    <dbReference type="NCBI Taxonomy" id="37925"/>
    <lineage>
        <taxon>Bacteria</taxon>
        <taxon>Bacillati</taxon>
        <taxon>Actinomycetota</taxon>
        <taxon>Actinomycetes</taxon>
        <taxon>Pseudonocardiales</taxon>
        <taxon>Pseudonocardiaceae</taxon>
        <taxon>Thermocrispum</taxon>
    </lineage>
</organism>
<dbReference type="GO" id="GO:0006303">
    <property type="term" value="P:double-strand break repair via nonhomologous end joining"/>
    <property type="evidence" value="ECO:0007669"/>
    <property type="project" value="UniProtKB-UniRule"/>
</dbReference>
<dbReference type="InterPro" id="IPR006164">
    <property type="entry name" value="DNA_bd_Ku70/Ku80"/>
</dbReference>
<evidence type="ECO:0000256" key="4">
    <source>
        <dbReference type="SAM" id="MobiDB-lite"/>
    </source>
</evidence>
<dbReference type="InterPro" id="IPR016194">
    <property type="entry name" value="SPOC-like_C_dom_sf"/>
</dbReference>
<evidence type="ECO:0000256" key="1">
    <source>
        <dbReference type="ARBA" id="ARBA00023125"/>
    </source>
</evidence>
<dbReference type="NCBIfam" id="TIGR02772">
    <property type="entry name" value="Ku_bact"/>
    <property type="match status" value="1"/>
</dbReference>
<feature type="region of interest" description="Disordered" evidence="4">
    <location>
        <begin position="255"/>
        <end position="290"/>
    </location>
</feature>
<dbReference type="FunFam" id="2.40.290.10:FF:000004">
    <property type="entry name" value="Non-homologous end joining protein Ku"/>
    <property type="match status" value="1"/>
</dbReference>
<dbReference type="Pfam" id="PF02735">
    <property type="entry name" value="Ku"/>
    <property type="match status" value="1"/>
</dbReference>
<reference evidence="6 8" key="3">
    <citation type="journal article" date="2021" name="BMC Genomics">
        <title>Genome-resolved metagenome and metatranscriptome analyses of thermophilic composting reveal key bacterial players and their metabolic interactions.</title>
        <authorList>
            <person name="Braga L.P.P."/>
            <person name="Pereira R.V."/>
            <person name="Martins L.F."/>
            <person name="Moura L.M.S."/>
            <person name="Sanchez F.B."/>
            <person name="Patane J.S.L."/>
            <person name="da Silva A.M."/>
            <person name="Setubal J.C."/>
        </authorList>
    </citation>
    <scope>NUCLEOTIDE SEQUENCE [LARGE SCALE GENOMIC DNA]</scope>
    <source>
        <strain evidence="6">ZC4RG45</strain>
    </source>
</reference>
<dbReference type="GO" id="GO:0003690">
    <property type="term" value="F:double-stranded DNA binding"/>
    <property type="evidence" value="ECO:0007669"/>
    <property type="project" value="UniProtKB-UniRule"/>
</dbReference>